<dbReference type="GO" id="GO:0140298">
    <property type="term" value="P:endocytic iron import into cell"/>
    <property type="evidence" value="ECO:0007669"/>
    <property type="project" value="TreeGrafter"/>
</dbReference>
<dbReference type="Proteomes" id="UP000646548">
    <property type="component" value="Unassembled WGS sequence"/>
</dbReference>
<dbReference type="SUPFAM" id="SSF47672">
    <property type="entry name" value="Transferrin receptor-like dimerisation domain"/>
    <property type="match status" value="1"/>
</dbReference>
<dbReference type="PANTHER" id="PTHR10404">
    <property type="entry name" value="N-ACETYLATED-ALPHA-LINKED ACIDIC DIPEPTIDASE"/>
    <property type="match status" value="1"/>
</dbReference>
<keyword evidence="7" id="KW-0675">Receptor</keyword>
<accession>A0A834F091</accession>
<dbReference type="InterPro" id="IPR007484">
    <property type="entry name" value="Peptidase_M28"/>
</dbReference>
<gene>
    <name evidence="7" type="ORF">FQA47_002786</name>
</gene>
<feature type="domain" description="PA" evidence="4">
    <location>
        <begin position="281"/>
        <end position="349"/>
    </location>
</feature>
<feature type="domain" description="Transferrin receptor-like dimerisation" evidence="5">
    <location>
        <begin position="733"/>
        <end position="843"/>
    </location>
</feature>
<comment type="similarity">
    <text evidence="2">Belongs to the peptidase M28 family. M28B subfamily.</text>
</comment>
<feature type="compositionally biased region" description="Low complexity" evidence="3">
    <location>
        <begin position="54"/>
        <end position="64"/>
    </location>
</feature>
<evidence type="ECO:0000259" key="5">
    <source>
        <dbReference type="Pfam" id="PF04253"/>
    </source>
</evidence>
<dbReference type="InterPro" id="IPR046450">
    <property type="entry name" value="PA_dom_sf"/>
</dbReference>
<dbReference type="Pfam" id="PF02225">
    <property type="entry name" value="PA"/>
    <property type="match status" value="1"/>
</dbReference>
<feature type="domain" description="Peptidase M28" evidence="6">
    <location>
        <begin position="456"/>
        <end position="605"/>
    </location>
</feature>
<sequence length="858" mass="93182">MSSRHQLTLAQESWFGFHLIFEAVMGGAAAPKHDPTASPAISSSPTIRALDPTGASSAASGPASNEPYRATVSGHSSREPGRSTPFPGATVSASLAPLLPATFPPVSTKKVKCSWLLREAVTQRSGEPFQASENIMPEVLGDRLAELHPVSRSVRQRHSGSSQTSAVDTGSSTLATRSVRCPILNLGDSIVWHANIQNRVSAVPHPPGSSEGTLLASEILKRFQQLEMDHTWTESLYATLQFPDRSQSSSLQLLDSAGLVLELLPLNLLDYCPYSATGNFTGGLVYANYGRPEDFAWLRSVGVSAADRVVVMRVGGGVSFAEKVWLAEKNGAGGALIYPDPADLPQDPRRLGLNSQTAVSEHVHLGSGDPFTPGFPSLNHTKFPPIPSAGLPLIPALPITAALAARLLSQLVGPSCPPSWRGRLPYVGCVLGPDFSSGRQVRVSVHGIMRPVLLNNIFSSLEGRVEPDQYIILGAQRDSLGPGAVKSGVGTAILLEMARTFSAMIKKGFSPRRSLLFVSWDAGDFGSVGATEWLEVRLNIPENVKTVLTVTPPTQGYLSMLHLKAVAYFSLDQAVMGDDVLSAYTSPLLVDLLDAAIRQVEHPKHGGQSIYSHAEREGGSWRIMKPLFLNSGAYSFTAFAGVPAMELRFSEERAYPFVNTPLDNVSRLQEVLGGRLGVTGRILGELVGEMVLRLTHDHILPLHITSYAQAVLQFSAQLNKHSAELQSRGVSPQWLFSARGDYSRAAETLQRAIDYSDLHDPTTARFYNTRIMKVEYHFLSQYVSTMETPFRHVIHGRGNHTLSALTEHLTLLTSDPGRFDENRFRRQLALFTWTLQGAANALKGNVWTIHKSNSYAQR</sequence>
<protein>
    <submittedName>
        <fullName evidence="7">Transferrin receptor protein 2</fullName>
    </submittedName>
</protein>
<dbReference type="Gene3D" id="3.50.30.30">
    <property type="match status" value="1"/>
</dbReference>
<comment type="caution">
    <text evidence="7">The sequence shown here is derived from an EMBL/GenBank/DDBJ whole genome shotgun (WGS) entry which is preliminary data.</text>
</comment>
<dbReference type="SUPFAM" id="SSF53187">
    <property type="entry name" value="Zn-dependent exopeptidases"/>
    <property type="match status" value="1"/>
</dbReference>
<proteinExistence type="inferred from homology"/>
<organism evidence="7 8">
    <name type="scientific">Oryzias melastigma</name>
    <name type="common">Marine medaka</name>
    <dbReference type="NCBI Taxonomy" id="30732"/>
    <lineage>
        <taxon>Eukaryota</taxon>
        <taxon>Metazoa</taxon>
        <taxon>Chordata</taxon>
        <taxon>Craniata</taxon>
        <taxon>Vertebrata</taxon>
        <taxon>Euteleostomi</taxon>
        <taxon>Actinopterygii</taxon>
        <taxon>Neopterygii</taxon>
        <taxon>Teleostei</taxon>
        <taxon>Neoteleostei</taxon>
        <taxon>Acanthomorphata</taxon>
        <taxon>Ovalentaria</taxon>
        <taxon>Atherinomorphae</taxon>
        <taxon>Beloniformes</taxon>
        <taxon>Adrianichthyidae</taxon>
        <taxon>Oryziinae</taxon>
        <taxon>Oryzias</taxon>
    </lineage>
</organism>
<dbReference type="EMBL" id="WKFB01000527">
    <property type="protein sequence ID" value="KAF6720305.1"/>
    <property type="molecule type" value="Genomic_DNA"/>
</dbReference>
<dbReference type="Pfam" id="PF04389">
    <property type="entry name" value="Peptidase_M28"/>
    <property type="match status" value="1"/>
</dbReference>
<reference evidence="7" key="1">
    <citation type="journal article" name="BMC Genomics">
        <title>Long-read sequencing and de novo genome assembly of marine medaka (Oryzias melastigma).</title>
        <authorList>
            <person name="Liang P."/>
            <person name="Saqib H.S.A."/>
            <person name="Ni X."/>
            <person name="Shen Y."/>
        </authorList>
    </citation>
    <scope>NUCLEOTIDE SEQUENCE</scope>
    <source>
        <strain evidence="7">Bigg-433</strain>
    </source>
</reference>
<comment type="subcellular location">
    <subcellularLocation>
        <location evidence="1">Cell membrane</location>
        <topology evidence="1">Single-pass type II membrane protein</topology>
    </subcellularLocation>
</comment>
<evidence type="ECO:0000256" key="1">
    <source>
        <dbReference type="ARBA" id="ARBA00004401"/>
    </source>
</evidence>
<dbReference type="InterPro" id="IPR003137">
    <property type="entry name" value="PA_domain"/>
</dbReference>
<dbReference type="FunFam" id="1.20.930.40:FF:000002">
    <property type="entry name" value="Transferrin receptor protein 1"/>
    <property type="match status" value="1"/>
</dbReference>
<evidence type="ECO:0000313" key="7">
    <source>
        <dbReference type="EMBL" id="KAF6720305.1"/>
    </source>
</evidence>
<evidence type="ECO:0000259" key="6">
    <source>
        <dbReference type="Pfam" id="PF04389"/>
    </source>
</evidence>
<dbReference type="Pfam" id="PF04253">
    <property type="entry name" value="TFR_dimer"/>
    <property type="match status" value="1"/>
</dbReference>
<evidence type="ECO:0000256" key="3">
    <source>
        <dbReference type="SAM" id="MobiDB-lite"/>
    </source>
</evidence>
<name>A0A834F091_ORYME</name>
<dbReference type="GO" id="GO:0009897">
    <property type="term" value="C:external side of plasma membrane"/>
    <property type="evidence" value="ECO:0007669"/>
    <property type="project" value="TreeGrafter"/>
</dbReference>
<feature type="region of interest" description="Disordered" evidence="3">
    <location>
        <begin position="29"/>
        <end position="89"/>
    </location>
</feature>
<dbReference type="PANTHER" id="PTHR10404:SF33">
    <property type="entry name" value="TRANSFERRIN RECEPTOR PROTEIN 2"/>
    <property type="match status" value="1"/>
</dbReference>
<feature type="compositionally biased region" description="Low complexity" evidence="3">
    <location>
        <begin position="36"/>
        <end position="47"/>
    </location>
</feature>
<evidence type="ECO:0000256" key="2">
    <source>
        <dbReference type="ARBA" id="ARBA00005634"/>
    </source>
</evidence>
<dbReference type="Gene3D" id="3.40.630.10">
    <property type="entry name" value="Zn peptidases"/>
    <property type="match status" value="1"/>
</dbReference>
<dbReference type="InterPro" id="IPR039373">
    <property type="entry name" value="Peptidase_M28B"/>
</dbReference>
<dbReference type="SUPFAM" id="SSF52025">
    <property type="entry name" value="PA domain"/>
    <property type="match status" value="1"/>
</dbReference>
<dbReference type="AlphaFoldDB" id="A0A834F091"/>
<evidence type="ECO:0000313" key="8">
    <source>
        <dbReference type="Proteomes" id="UP000646548"/>
    </source>
</evidence>
<dbReference type="InterPro" id="IPR036757">
    <property type="entry name" value="TFR-like_dimer_dom_sf"/>
</dbReference>
<evidence type="ECO:0000259" key="4">
    <source>
        <dbReference type="Pfam" id="PF02225"/>
    </source>
</evidence>
<dbReference type="Gene3D" id="1.20.930.40">
    <property type="entry name" value="Transferrin receptor-like, dimerisation domain"/>
    <property type="match status" value="1"/>
</dbReference>
<dbReference type="InterPro" id="IPR007365">
    <property type="entry name" value="TFR-like_dimer_dom"/>
</dbReference>